<evidence type="ECO:0000313" key="3">
    <source>
        <dbReference type="EMBL" id="HIU45352.1"/>
    </source>
</evidence>
<dbReference type="PANTHER" id="PTHR36435">
    <property type="entry name" value="SLR1288 PROTEIN"/>
    <property type="match status" value="1"/>
</dbReference>
<proteinExistence type="predicted"/>
<evidence type="ECO:0000259" key="2">
    <source>
        <dbReference type="Pfam" id="PF02517"/>
    </source>
</evidence>
<evidence type="ECO:0000313" key="4">
    <source>
        <dbReference type="Proteomes" id="UP000824070"/>
    </source>
</evidence>
<dbReference type="AlphaFoldDB" id="A0A9D1S3J7"/>
<reference evidence="3" key="1">
    <citation type="submission" date="2020-10" db="EMBL/GenBank/DDBJ databases">
        <authorList>
            <person name="Gilroy R."/>
        </authorList>
    </citation>
    <scope>NUCLEOTIDE SEQUENCE</scope>
    <source>
        <strain evidence="3">ChiGjej1B1-22543</strain>
    </source>
</reference>
<dbReference type="Proteomes" id="UP000824070">
    <property type="component" value="Unassembled WGS sequence"/>
</dbReference>
<reference evidence="3" key="2">
    <citation type="journal article" date="2021" name="PeerJ">
        <title>Extensive microbial diversity within the chicken gut microbiome revealed by metagenomics and culture.</title>
        <authorList>
            <person name="Gilroy R."/>
            <person name="Ravi A."/>
            <person name="Getino M."/>
            <person name="Pursley I."/>
            <person name="Horton D.L."/>
            <person name="Alikhan N.F."/>
            <person name="Baker D."/>
            <person name="Gharbi K."/>
            <person name="Hall N."/>
            <person name="Watson M."/>
            <person name="Adriaenssens E.M."/>
            <person name="Foster-Nyarko E."/>
            <person name="Jarju S."/>
            <person name="Secka A."/>
            <person name="Antonio M."/>
            <person name="Oren A."/>
            <person name="Chaudhuri R.R."/>
            <person name="La Ragione R."/>
            <person name="Hildebrand F."/>
            <person name="Pallen M.J."/>
        </authorList>
    </citation>
    <scope>NUCLEOTIDE SEQUENCE</scope>
    <source>
        <strain evidence="3">ChiGjej1B1-22543</strain>
    </source>
</reference>
<accession>A0A9D1S3J7</accession>
<keyword evidence="3" id="KW-0645">Protease</keyword>
<sequence>MKTYFGYHRCERCGESMDNQFAACPNCGRESDFAEAGRSFRNFLMLSMQKQAGLMALSLVGLTVLSLIVSVLALSIHAGDDEAFAKTPGYLMLSNGIPYTLLLAGMLLLLWGSCKDLLLCFKKWKHVLMGLAFAAIMVVAAIGYYSLVIIPVYAALGIEAGTTNANQSALNQMILAYPAVGFIVFALIGPLTEELGYRVGLFGLSSRFGKPIGYAVTIVVFALIHFGFDKLGTAEPAIIELVNLPSYLIGGVCLTIAYDKFGIECSTTAHILYNSFALLTEVLP</sequence>
<keyword evidence="3" id="KW-0378">Hydrolase</keyword>
<keyword evidence="1" id="KW-0812">Transmembrane</keyword>
<dbReference type="InterPro" id="IPR052710">
    <property type="entry name" value="CAAX_protease"/>
</dbReference>
<organism evidence="3 4">
    <name type="scientific">Candidatus Alloenteromonas pullicola</name>
    <dbReference type="NCBI Taxonomy" id="2840784"/>
    <lineage>
        <taxon>Bacteria</taxon>
        <taxon>Bacillati</taxon>
        <taxon>Bacillota</taxon>
        <taxon>Bacillota incertae sedis</taxon>
        <taxon>Candidatus Alloenteromonas</taxon>
    </lineage>
</organism>
<keyword evidence="1" id="KW-1133">Transmembrane helix</keyword>
<dbReference type="GO" id="GO:0008237">
    <property type="term" value="F:metallopeptidase activity"/>
    <property type="evidence" value="ECO:0007669"/>
    <property type="project" value="UniProtKB-KW"/>
</dbReference>
<dbReference type="GO" id="GO:0080120">
    <property type="term" value="P:CAAX-box protein maturation"/>
    <property type="evidence" value="ECO:0007669"/>
    <property type="project" value="UniProtKB-ARBA"/>
</dbReference>
<keyword evidence="1" id="KW-0472">Membrane</keyword>
<feature type="transmembrane region" description="Helical" evidence="1">
    <location>
        <begin position="212"/>
        <end position="228"/>
    </location>
</feature>
<protein>
    <submittedName>
        <fullName evidence="3">CPBP family intramembrane metalloprotease</fullName>
    </submittedName>
</protein>
<keyword evidence="3" id="KW-0482">Metalloprotease</keyword>
<gene>
    <name evidence="3" type="ORF">IAC52_03530</name>
</gene>
<feature type="transmembrane region" description="Helical" evidence="1">
    <location>
        <begin position="54"/>
        <end position="76"/>
    </location>
</feature>
<feature type="domain" description="CAAX prenyl protease 2/Lysostaphin resistance protein A-like" evidence="2">
    <location>
        <begin position="179"/>
        <end position="275"/>
    </location>
</feature>
<name>A0A9D1S3J7_9FIRM</name>
<dbReference type="PANTHER" id="PTHR36435:SF1">
    <property type="entry name" value="CAAX AMINO TERMINAL PROTEASE FAMILY PROTEIN"/>
    <property type="match status" value="1"/>
</dbReference>
<evidence type="ECO:0000256" key="1">
    <source>
        <dbReference type="SAM" id="Phobius"/>
    </source>
</evidence>
<feature type="transmembrane region" description="Helical" evidence="1">
    <location>
        <begin position="174"/>
        <end position="191"/>
    </location>
</feature>
<dbReference type="EMBL" id="DVMV01000024">
    <property type="protein sequence ID" value="HIU45352.1"/>
    <property type="molecule type" value="Genomic_DNA"/>
</dbReference>
<dbReference type="Pfam" id="PF02517">
    <property type="entry name" value="Rce1-like"/>
    <property type="match status" value="1"/>
</dbReference>
<comment type="caution">
    <text evidence="3">The sequence shown here is derived from an EMBL/GenBank/DDBJ whole genome shotgun (WGS) entry which is preliminary data.</text>
</comment>
<feature type="transmembrane region" description="Helical" evidence="1">
    <location>
        <begin position="126"/>
        <end position="154"/>
    </location>
</feature>
<dbReference type="GO" id="GO:0004175">
    <property type="term" value="F:endopeptidase activity"/>
    <property type="evidence" value="ECO:0007669"/>
    <property type="project" value="UniProtKB-ARBA"/>
</dbReference>
<feature type="transmembrane region" description="Helical" evidence="1">
    <location>
        <begin position="96"/>
        <end position="114"/>
    </location>
</feature>
<dbReference type="InterPro" id="IPR003675">
    <property type="entry name" value="Rce1/LyrA-like_dom"/>
</dbReference>